<evidence type="ECO:0000313" key="9">
    <source>
        <dbReference type="Proteomes" id="UP001583177"/>
    </source>
</evidence>
<reference evidence="8 9" key="1">
    <citation type="journal article" date="2024" name="IMA Fungus">
        <title>IMA Genome - F19 : A genome assembly and annotation guide to empower mycologists, including annotated draft genome sequences of Ceratocystis pirilliformis, Diaporthe australafricana, Fusarium ophioides, Paecilomyces lecythidis, and Sporothrix stenoceras.</title>
        <authorList>
            <person name="Aylward J."/>
            <person name="Wilson A.M."/>
            <person name="Visagie C.M."/>
            <person name="Spraker J."/>
            <person name="Barnes I."/>
            <person name="Buitendag C."/>
            <person name="Ceriani C."/>
            <person name="Del Mar Angel L."/>
            <person name="du Plessis D."/>
            <person name="Fuchs T."/>
            <person name="Gasser K."/>
            <person name="Kramer D."/>
            <person name="Li W."/>
            <person name="Munsamy K."/>
            <person name="Piso A."/>
            <person name="Price J.L."/>
            <person name="Sonnekus B."/>
            <person name="Thomas C."/>
            <person name="van der Nest A."/>
            <person name="van Dijk A."/>
            <person name="van Heerden A."/>
            <person name="van Vuuren N."/>
            <person name="Yilmaz N."/>
            <person name="Duong T.A."/>
            <person name="van der Merwe N.A."/>
            <person name="Wingfield M.J."/>
            <person name="Wingfield B.D."/>
        </authorList>
    </citation>
    <scope>NUCLEOTIDE SEQUENCE [LARGE SCALE GENOMIC DNA]</scope>
    <source>
        <strain evidence="8 9">CMW 18300</strain>
    </source>
</reference>
<dbReference type="InterPro" id="IPR007740">
    <property type="entry name" value="Ribosomal_mL49"/>
</dbReference>
<dbReference type="PANTHER" id="PTHR13477:SF0">
    <property type="entry name" value="LARGE RIBOSOMAL SUBUNIT PROTEIN ML49"/>
    <property type="match status" value="1"/>
</dbReference>
<keyword evidence="3 8" id="KW-0689">Ribosomal protein</keyword>
<dbReference type="Proteomes" id="UP001583177">
    <property type="component" value="Unassembled WGS sequence"/>
</dbReference>
<name>A0ABR3WJF6_9PEZI</name>
<organism evidence="8 9">
    <name type="scientific">Diaporthe australafricana</name>
    <dbReference type="NCBI Taxonomy" id="127596"/>
    <lineage>
        <taxon>Eukaryota</taxon>
        <taxon>Fungi</taxon>
        <taxon>Dikarya</taxon>
        <taxon>Ascomycota</taxon>
        <taxon>Pezizomycotina</taxon>
        <taxon>Sordariomycetes</taxon>
        <taxon>Sordariomycetidae</taxon>
        <taxon>Diaporthales</taxon>
        <taxon>Diaporthaceae</taxon>
        <taxon>Diaporthe</taxon>
    </lineage>
</organism>
<feature type="region of interest" description="Disordered" evidence="7">
    <location>
        <begin position="32"/>
        <end position="60"/>
    </location>
</feature>
<feature type="compositionally biased region" description="Low complexity" evidence="7">
    <location>
        <begin position="49"/>
        <end position="60"/>
    </location>
</feature>
<dbReference type="Gene3D" id="3.30.780.10">
    <property type="entry name" value="SUI1-like domain"/>
    <property type="match status" value="1"/>
</dbReference>
<accession>A0ABR3WJF6</accession>
<dbReference type="GO" id="GO:0005840">
    <property type="term" value="C:ribosome"/>
    <property type="evidence" value="ECO:0007669"/>
    <property type="project" value="UniProtKB-KW"/>
</dbReference>
<comment type="similarity">
    <text evidence="2">Belongs to the mitochondrion-specific ribosomal protein mL49 family.</text>
</comment>
<dbReference type="Pfam" id="PF05046">
    <property type="entry name" value="Img2"/>
    <property type="match status" value="1"/>
</dbReference>
<keyword evidence="9" id="KW-1185">Reference proteome</keyword>
<evidence type="ECO:0000256" key="5">
    <source>
        <dbReference type="ARBA" id="ARBA00023274"/>
    </source>
</evidence>
<sequence>MLRQLPIRSATAAPSRLLFRPSFLTTTRLLTTEASSASRTSSTPPPSSQPSSSASPRQPRQLTYLVERTPSKNLSVYNDARAGGTKKQTVVKKIVGDARALKDEIAEELHFPKDDVIINPVTGHIKIKGFHADKVQKWLEARGF</sequence>
<comment type="caution">
    <text evidence="8">The sequence shown here is derived from an EMBL/GenBank/DDBJ whole genome shotgun (WGS) entry which is preliminary data.</text>
</comment>
<evidence type="ECO:0000256" key="6">
    <source>
        <dbReference type="ARBA" id="ARBA00035191"/>
    </source>
</evidence>
<evidence type="ECO:0000256" key="1">
    <source>
        <dbReference type="ARBA" id="ARBA00004173"/>
    </source>
</evidence>
<comment type="subcellular location">
    <subcellularLocation>
        <location evidence="1">Mitochondrion</location>
    </subcellularLocation>
</comment>
<evidence type="ECO:0000256" key="2">
    <source>
        <dbReference type="ARBA" id="ARBA00005677"/>
    </source>
</evidence>
<evidence type="ECO:0000256" key="4">
    <source>
        <dbReference type="ARBA" id="ARBA00023128"/>
    </source>
</evidence>
<gene>
    <name evidence="8" type="primary">img2</name>
    <name evidence="8" type="ORF">Daus18300_008094</name>
</gene>
<dbReference type="EMBL" id="JAWRVE010000074">
    <property type="protein sequence ID" value="KAL1863102.1"/>
    <property type="molecule type" value="Genomic_DNA"/>
</dbReference>
<evidence type="ECO:0000256" key="3">
    <source>
        <dbReference type="ARBA" id="ARBA00022980"/>
    </source>
</evidence>
<evidence type="ECO:0000256" key="7">
    <source>
        <dbReference type="SAM" id="MobiDB-lite"/>
    </source>
</evidence>
<proteinExistence type="inferred from homology"/>
<evidence type="ECO:0000313" key="8">
    <source>
        <dbReference type="EMBL" id="KAL1863102.1"/>
    </source>
</evidence>
<protein>
    <recommendedName>
        <fullName evidence="6">Large ribosomal subunit protein mL49</fullName>
    </recommendedName>
</protein>
<keyword evidence="4" id="KW-0496">Mitochondrion</keyword>
<dbReference type="PANTHER" id="PTHR13477">
    <property type="entry name" value="MITOCHONDRIAL 39S RIBOSOMAL PROTEIN L49"/>
    <property type="match status" value="1"/>
</dbReference>
<keyword evidence="5" id="KW-0687">Ribonucleoprotein</keyword>